<dbReference type="PROSITE" id="PS51724">
    <property type="entry name" value="SPOR"/>
    <property type="match status" value="1"/>
</dbReference>
<organism evidence="3 4">
    <name type="scientific">Sphingomonas parapaucimobilis NBRC 15100</name>
    <dbReference type="NCBI Taxonomy" id="1219049"/>
    <lineage>
        <taxon>Bacteria</taxon>
        <taxon>Pseudomonadati</taxon>
        <taxon>Pseudomonadota</taxon>
        <taxon>Alphaproteobacteria</taxon>
        <taxon>Sphingomonadales</taxon>
        <taxon>Sphingomonadaceae</taxon>
        <taxon>Sphingomonas</taxon>
    </lineage>
</organism>
<evidence type="ECO:0000256" key="1">
    <source>
        <dbReference type="SAM" id="Phobius"/>
    </source>
</evidence>
<dbReference type="OrthoDB" id="7390714at2"/>
<dbReference type="Gene3D" id="3.30.70.1070">
    <property type="entry name" value="Sporulation related repeat"/>
    <property type="match status" value="1"/>
</dbReference>
<dbReference type="InterPro" id="IPR036680">
    <property type="entry name" value="SPOR-like_sf"/>
</dbReference>
<dbReference type="Proteomes" id="UP000032305">
    <property type="component" value="Unassembled WGS sequence"/>
</dbReference>
<protein>
    <recommendedName>
        <fullName evidence="2">SPOR domain-containing protein</fullName>
    </recommendedName>
</protein>
<gene>
    <name evidence="3" type="ORF">SP5_074_00330</name>
</gene>
<dbReference type="InterPro" id="IPR007730">
    <property type="entry name" value="SPOR-like_dom"/>
</dbReference>
<sequence length="246" mass="24936">MANETDGRALDLDEADRLPWLETVEADEPEGVGIGKVIALVILGLAILAAIGFGFYKWQAHRAAADGDGAVIAAPEGDYKVRPADPGGLKIKGEGNTAIATSAGKPGGTGAIDLRAVPEAPMNGTRVVPKPAEPNGGRNAVAQVPESGGKLVAPAPVAAARAPVAAPTGGAMVQLGAYPSESSANAAWDRFSKRFSYVAALGKVVQPVASNGKTLYRLRVNAGSANQAADICGRLRVAGESCFVAS</sequence>
<feature type="transmembrane region" description="Helical" evidence="1">
    <location>
        <begin position="37"/>
        <end position="56"/>
    </location>
</feature>
<evidence type="ECO:0000259" key="2">
    <source>
        <dbReference type="PROSITE" id="PS51724"/>
    </source>
</evidence>
<keyword evidence="1" id="KW-0812">Transmembrane</keyword>
<accession>A0A0A1WB25</accession>
<evidence type="ECO:0000313" key="4">
    <source>
        <dbReference type="Proteomes" id="UP000032305"/>
    </source>
</evidence>
<proteinExistence type="predicted"/>
<dbReference type="AlphaFoldDB" id="A0A0A1WB25"/>
<name>A0A0A1WB25_9SPHN</name>
<dbReference type="eggNOG" id="COG3115">
    <property type="taxonomic scope" value="Bacteria"/>
</dbReference>
<dbReference type="Pfam" id="PF05036">
    <property type="entry name" value="SPOR"/>
    <property type="match status" value="1"/>
</dbReference>
<dbReference type="SUPFAM" id="SSF110997">
    <property type="entry name" value="Sporulation related repeat"/>
    <property type="match status" value="1"/>
</dbReference>
<dbReference type="EMBL" id="BBPI01000074">
    <property type="protein sequence ID" value="GAM02196.1"/>
    <property type="molecule type" value="Genomic_DNA"/>
</dbReference>
<keyword evidence="4" id="KW-1185">Reference proteome</keyword>
<dbReference type="RefSeq" id="WP_042489984.1">
    <property type="nucleotide sequence ID" value="NZ_BBPI01000074.1"/>
</dbReference>
<keyword evidence="1" id="KW-0472">Membrane</keyword>
<keyword evidence="1" id="KW-1133">Transmembrane helix</keyword>
<feature type="domain" description="SPOR" evidence="2">
    <location>
        <begin position="165"/>
        <end position="246"/>
    </location>
</feature>
<reference evidence="3 4" key="1">
    <citation type="submission" date="2014-11" db="EMBL/GenBank/DDBJ databases">
        <title>Whole genome shotgun sequence of Sphingomonas parapaucimobilis NBRC 15100.</title>
        <authorList>
            <person name="Katano-Makiyama Y."/>
            <person name="Hosoyama A."/>
            <person name="Hashimoto M."/>
            <person name="Hosoyama Y."/>
            <person name="Noguchi M."/>
            <person name="Numata M."/>
            <person name="Tsuchikane K."/>
            <person name="Hirakata S."/>
            <person name="Uohara A."/>
            <person name="Shimodaira J."/>
            <person name="Ohji S."/>
            <person name="Ichikawa N."/>
            <person name="Kimura A."/>
            <person name="Yamazoe A."/>
            <person name="Fujita N."/>
        </authorList>
    </citation>
    <scope>NUCLEOTIDE SEQUENCE [LARGE SCALE GENOMIC DNA]</scope>
    <source>
        <strain evidence="3 4">NBRC 15100</strain>
    </source>
</reference>
<dbReference type="GO" id="GO:0042834">
    <property type="term" value="F:peptidoglycan binding"/>
    <property type="evidence" value="ECO:0007669"/>
    <property type="project" value="InterPro"/>
</dbReference>
<comment type="caution">
    <text evidence="3">The sequence shown here is derived from an EMBL/GenBank/DDBJ whole genome shotgun (WGS) entry which is preliminary data.</text>
</comment>
<evidence type="ECO:0000313" key="3">
    <source>
        <dbReference type="EMBL" id="GAM02196.1"/>
    </source>
</evidence>